<gene>
    <name evidence="2" type="ORF">H257_12260</name>
</gene>
<accession>W4G0W5</accession>
<evidence type="ECO:0000313" key="2">
    <source>
        <dbReference type="EMBL" id="ETV72931.1"/>
    </source>
</evidence>
<dbReference type="GeneID" id="20814256"/>
<reference evidence="2" key="1">
    <citation type="submission" date="2013-12" db="EMBL/GenBank/DDBJ databases">
        <title>The Genome Sequence of Aphanomyces astaci APO3.</title>
        <authorList>
            <consortium name="The Broad Institute Genomics Platform"/>
            <person name="Russ C."/>
            <person name="Tyler B."/>
            <person name="van West P."/>
            <person name="Dieguez-Uribeondo J."/>
            <person name="Young S.K."/>
            <person name="Zeng Q."/>
            <person name="Gargeya S."/>
            <person name="Fitzgerald M."/>
            <person name="Abouelleil A."/>
            <person name="Alvarado L."/>
            <person name="Chapman S.B."/>
            <person name="Gainer-Dewar J."/>
            <person name="Goldberg J."/>
            <person name="Griggs A."/>
            <person name="Gujja S."/>
            <person name="Hansen M."/>
            <person name="Howarth C."/>
            <person name="Imamovic A."/>
            <person name="Ireland A."/>
            <person name="Larimer J."/>
            <person name="McCowan C."/>
            <person name="Murphy C."/>
            <person name="Pearson M."/>
            <person name="Poon T.W."/>
            <person name="Priest M."/>
            <person name="Roberts A."/>
            <person name="Saif S."/>
            <person name="Shea T."/>
            <person name="Sykes S."/>
            <person name="Wortman J."/>
            <person name="Nusbaum C."/>
            <person name="Birren B."/>
        </authorList>
    </citation>
    <scope>NUCLEOTIDE SEQUENCE [LARGE SCALE GENOMIC DNA]</scope>
    <source>
        <strain evidence="2">APO3</strain>
    </source>
</reference>
<proteinExistence type="predicted"/>
<name>W4G0W5_APHAT</name>
<dbReference type="VEuPathDB" id="FungiDB:H257_12260"/>
<sequence length="92" mass="10437">MAWEDDDDDMDQAWEILGFHQSSARPKGSTANRQPAKPKVARWGLVSEPLRIPSTHAHRLYTQTSQVHQLDARATATYDYYTSSYCPAVVEN</sequence>
<protein>
    <submittedName>
        <fullName evidence="2">Uncharacterized protein</fullName>
    </submittedName>
</protein>
<dbReference type="EMBL" id="KI913152">
    <property type="protein sequence ID" value="ETV72931.1"/>
    <property type="molecule type" value="Genomic_DNA"/>
</dbReference>
<organism evidence="2">
    <name type="scientific">Aphanomyces astaci</name>
    <name type="common">Crayfish plague agent</name>
    <dbReference type="NCBI Taxonomy" id="112090"/>
    <lineage>
        <taxon>Eukaryota</taxon>
        <taxon>Sar</taxon>
        <taxon>Stramenopiles</taxon>
        <taxon>Oomycota</taxon>
        <taxon>Saprolegniomycetes</taxon>
        <taxon>Saprolegniales</taxon>
        <taxon>Verrucalvaceae</taxon>
        <taxon>Aphanomyces</taxon>
    </lineage>
</organism>
<evidence type="ECO:0000256" key="1">
    <source>
        <dbReference type="SAM" id="MobiDB-lite"/>
    </source>
</evidence>
<feature type="compositionally biased region" description="Polar residues" evidence="1">
    <location>
        <begin position="20"/>
        <end position="33"/>
    </location>
</feature>
<dbReference type="RefSeq" id="XP_009837717.1">
    <property type="nucleotide sequence ID" value="XM_009839415.1"/>
</dbReference>
<dbReference type="AlphaFoldDB" id="W4G0W5"/>
<feature type="region of interest" description="Disordered" evidence="1">
    <location>
        <begin position="17"/>
        <end position="39"/>
    </location>
</feature>